<reference evidence="2" key="1">
    <citation type="submission" date="2023-06" db="EMBL/GenBank/DDBJ databases">
        <authorList>
            <person name="Noh H."/>
        </authorList>
    </citation>
    <scope>NUCLEOTIDE SEQUENCE</scope>
    <source>
        <strain evidence="2">DUCC20226</strain>
    </source>
</reference>
<proteinExistence type="predicted"/>
<dbReference type="EMBL" id="JAUJFL010000006">
    <property type="protein sequence ID" value="KAK2601282.1"/>
    <property type="molecule type" value="Genomic_DNA"/>
</dbReference>
<accession>A0AAD9S8P1</accession>
<evidence type="ECO:0000313" key="2">
    <source>
        <dbReference type="EMBL" id="KAK2601282.1"/>
    </source>
</evidence>
<feature type="region of interest" description="Disordered" evidence="1">
    <location>
        <begin position="1"/>
        <end position="51"/>
    </location>
</feature>
<keyword evidence="3" id="KW-1185">Reference proteome</keyword>
<evidence type="ECO:0000256" key="1">
    <source>
        <dbReference type="SAM" id="MobiDB-lite"/>
    </source>
</evidence>
<feature type="compositionally biased region" description="Polar residues" evidence="1">
    <location>
        <begin position="25"/>
        <end position="34"/>
    </location>
</feature>
<gene>
    <name evidence="2" type="ORF">N8I77_010745</name>
</gene>
<dbReference type="Proteomes" id="UP001265746">
    <property type="component" value="Unassembled WGS sequence"/>
</dbReference>
<evidence type="ECO:0000313" key="3">
    <source>
        <dbReference type="Proteomes" id="UP001265746"/>
    </source>
</evidence>
<sequence length="198" mass="21908">MAVRANTPQRERVEDLPPAVRTDVRVQTPQQHQQETSKDVQHPDDRSDADGLMWSATGLMKRGSDDFWRLFSARWRRVCEMLSSFSAPASRYVAMAASSSARFSVCGAFECLVNSGSGTAEPFSSSTSNGQVPSRALQASPLPRRCRRLELFPDPSDHRKIRSVHFGSDLTARAHGASAFTMLSDKELIDCFAARCVL</sequence>
<organism evidence="2 3">
    <name type="scientific">Phomopsis amygdali</name>
    <name type="common">Fusicoccum amygdali</name>
    <dbReference type="NCBI Taxonomy" id="1214568"/>
    <lineage>
        <taxon>Eukaryota</taxon>
        <taxon>Fungi</taxon>
        <taxon>Dikarya</taxon>
        <taxon>Ascomycota</taxon>
        <taxon>Pezizomycotina</taxon>
        <taxon>Sordariomycetes</taxon>
        <taxon>Sordariomycetidae</taxon>
        <taxon>Diaporthales</taxon>
        <taxon>Diaporthaceae</taxon>
        <taxon>Diaporthe</taxon>
    </lineage>
</organism>
<dbReference type="AlphaFoldDB" id="A0AAD9S8P1"/>
<protein>
    <submittedName>
        <fullName evidence="2">Uncharacterized protein</fullName>
    </submittedName>
</protein>
<comment type="caution">
    <text evidence="2">The sequence shown here is derived from an EMBL/GenBank/DDBJ whole genome shotgun (WGS) entry which is preliminary data.</text>
</comment>
<feature type="compositionally biased region" description="Basic and acidic residues" evidence="1">
    <location>
        <begin position="35"/>
        <end position="49"/>
    </location>
</feature>
<name>A0AAD9S8P1_PHOAM</name>